<dbReference type="SFLD" id="SFLDG01135">
    <property type="entry name" value="C1.5.6:_HAD__Beta-PGM__Phospha"/>
    <property type="match status" value="1"/>
</dbReference>
<dbReference type="PANTHER" id="PTHR43434">
    <property type="entry name" value="PHOSPHOGLYCOLATE PHOSPHATASE"/>
    <property type="match status" value="1"/>
</dbReference>
<name>A0ABZ2T5C0_9ENTE</name>
<proteinExistence type="predicted"/>
<dbReference type="PANTHER" id="PTHR43434:SF26">
    <property type="entry name" value="PYROPHOSPHATASE PPAX"/>
    <property type="match status" value="1"/>
</dbReference>
<dbReference type="NCBIfam" id="TIGR01509">
    <property type="entry name" value="HAD-SF-IA-v3"/>
    <property type="match status" value="1"/>
</dbReference>
<accession>A0ABZ2T5C0</accession>
<dbReference type="Gene3D" id="3.40.50.1000">
    <property type="entry name" value="HAD superfamily/HAD-like"/>
    <property type="match status" value="1"/>
</dbReference>
<gene>
    <name evidence="1" type="ORF">A5866_001655</name>
</gene>
<dbReference type="EMBL" id="CP147248">
    <property type="protein sequence ID" value="WYJ86571.1"/>
    <property type="molecule type" value="Genomic_DNA"/>
</dbReference>
<dbReference type="InterPro" id="IPR023198">
    <property type="entry name" value="PGP-like_dom2"/>
</dbReference>
<dbReference type="Gene3D" id="1.10.150.240">
    <property type="entry name" value="Putative phosphatase, domain 2"/>
    <property type="match status" value="1"/>
</dbReference>
<reference evidence="1 2" key="2">
    <citation type="submission" date="2024-03" db="EMBL/GenBank/DDBJ databases">
        <title>The Genome Sequence of Enterococcus sp. DIV0727d.</title>
        <authorList>
            <consortium name="The Broad Institute Genomics Platform"/>
            <consortium name="The Broad Institute Microbial Omics Core"/>
            <consortium name="The Broad Institute Genomic Center for Infectious Diseases"/>
            <person name="Earl A."/>
            <person name="Manson A."/>
            <person name="Gilmore M."/>
            <person name="Schwartman J."/>
            <person name="Shea T."/>
            <person name="Abouelleil A."/>
            <person name="Cao P."/>
            <person name="Chapman S."/>
            <person name="Cusick C."/>
            <person name="Young S."/>
            <person name="Neafsey D."/>
            <person name="Nusbaum C."/>
            <person name="Birren B."/>
        </authorList>
    </citation>
    <scope>NUCLEOTIDE SEQUENCE [LARGE SCALE GENOMIC DNA]</scope>
    <source>
        <strain evidence="1 2">12C11_DIV0727</strain>
    </source>
</reference>
<sequence>MQVNSIIFDFDGTLGDSKKCGVIATKEAFKELHLTAPSNHLIEYYMGIPIEESFKKMADRKLTDIEFEELLSLFRTYYKKYEDQYLKVFPGVKEILEELRLRGLSLFVLSSKKTIVLHRNLVLLEIDSYFKEIIGSDKLSNYKPHPEGITYLLKKYHLDSDRTLMVGDAIFDIQMGKSGKVQTCAVTWGSHDQEKLKKELPDILIDTPQSIMSFIC</sequence>
<dbReference type="SUPFAM" id="SSF56784">
    <property type="entry name" value="HAD-like"/>
    <property type="match status" value="1"/>
</dbReference>
<dbReference type="SFLD" id="SFLDS00003">
    <property type="entry name" value="Haloacid_Dehalogenase"/>
    <property type="match status" value="1"/>
</dbReference>
<dbReference type="InterPro" id="IPR006439">
    <property type="entry name" value="HAD-SF_hydro_IA"/>
</dbReference>
<dbReference type="InterPro" id="IPR050155">
    <property type="entry name" value="HAD-like_hydrolase_sf"/>
</dbReference>
<dbReference type="InterPro" id="IPR041492">
    <property type="entry name" value="HAD_2"/>
</dbReference>
<dbReference type="RefSeq" id="WP_086278477.1">
    <property type="nucleotide sequence ID" value="NZ_CP147248.1"/>
</dbReference>
<reference evidence="2" key="1">
    <citation type="submission" date="2017-05" db="EMBL/GenBank/DDBJ databases">
        <title>The Genome Sequence of EEnterococcus faecalis 9F2_4866.</title>
        <authorList>
            <consortium name="The Broad Institute Genomics Platform"/>
            <consortium name="The Broad Institute Genomic Center for Infectious Diseases"/>
            <person name="Earl A."/>
            <person name="Manson A."/>
            <person name="Schwartman J."/>
            <person name="Gilmore M."/>
            <person name="Abouelleil A."/>
            <person name="Cao P."/>
            <person name="Chapman S."/>
            <person name="Cusick C."/>
            <person name="Shea T."/>
            <person name="Young S."/>
            <person name="Neafsey D."/>
            <person name="Nusbaum C."/>
            <person name="Birren B."/>
        </authorList>
    </citation>
    <scope>NUCLEOTIDE SEQUENCE [LARGE SCALE GENOMIC DNA]</scope>
    <source>
        <strain evidence="2">12C11_DIV0727</strain>
    </source>
</reference>
<evidence type="ECO:0000313" key="1">
    <source>
        <dbReference type="EMBL" id="WYJ86571.1"/>
    </source>
</evidence>
<dbReference type="Pfam" id="PF13419">
    <property type="entry name" value="HAD_2"/>
    <property type="match status" value="1"/>
</dbReference>
<dbReference type="SFLD" id="SFLDG01129">
    <property type="entry name" value="C1.5:_HAD__Beta-PGM__Phosphata"/>
    <property type="match status" value="1"/>
</dbReference>
<dbReference type="InterPro" id="IPR023214">
    <property type="entry name" value="HAD_sf"/>
</dbReference>
<evidence type="ECO:0008006" key="3">
    <source>
        <dbReference type="Google" id="ProtNLM"/>
    </source>
</evidence>
<organism evidence="1 2">
    <name type="scientific">Candidatus Enterococcus lemimoniae</name>
    <dbReference type="NCBI Taxonomy" id="1834167"/>
    <lineage>
        <taxon>Bacteria</taxon>
        <taxon>Bacillati</taxon>
        <taxon>Bacillota</taxon>
        <taxon>Bacilli</taxon>
        <taxon>Lactobacillales</taxon>
        <taxon>Enterococcaceae</taxon>
        <taxon>Enterococcus</taxon>
    </lineage>
</organism>
<dbReference type="Proteomes" id="UP000195080">
    <property type="component" value="Chromosome"/>
</dbReference>
<evidence type="ECO:0000313" key="2">
    <source>
        <dbReference type="Proteomes" id="UP000195080"/>
    </source>
</evidence>
<dbReference type="InterPro" id="IPR036412">
    <property type="entry name" value="HAD-like_sf"/>
</dbReference>
<protein>
    <recommendedName>
        <fullName evidence="3">Haloacid dehalogenase</fullName>
    </recommendedName>
</protein>
<keyword evidence="2" id="KW-1185">Reference proteome</keyword>
<dbReference type="NCBIfam" id="TIGR01549">
    <property type="entry name" value="HAD-SF-IA-v1"/>
    <property type="match status" value="1"/>
</dbReference>
<dbReference type="PRINTS" id="PR00413">
    <property type="entry name" value="HADHALOGNASE"/>
</dbReference>